<feature type="region of interest" description="Disordered" evidence="8">
    <location>
        <begin position="1"/>
        <end position="46"/>
    </location>
</feature>
<keyword evidence="5 7" id="KW-0175">Coiled coil</keyword>
<evidence type="ECO:0000256" key="1">
    <source>
        <dbReference type="ARBA" id="ARBA00004245"/>
    </source>
</evidence>
<feature type="coiled-coil region" evidence="7">
    <location>
        <begin position="146"/>
        <end position="180"/>
    </location>
</feature>
<evidence type="ECO:0000256" key="6">
    <source>
        <dbReference type="ARBA" id="ARBA00023212"/>
    </source>
</evidence>
<feature type="compositionally biased region" description="Low complexity" evidence="8">
    <location>
        <begin position="23"/>
        <end position="33"/>
    </location>
</feature>
<organism evidence="9 10">
    <name type="scientific">Cardiosporidium cionae</name>
    <dbReference type="NCBI Taxonomy" id="476202"/>
    <lineage>
        <taxon>Eukaryota</taxon>
        <taxon>Sar</taxon>
        <taxon>Alveolata</taxon>
        <taxon>Apicomplexa</taxon>
        <taxon>Aconoidasida</taxon>
        <taxon>Nephromycida</taxon>
        <taxon>Cardiosporidium</taxon>
    </lineage>
</organism>
<evidence type="ECO:0000313" key="9">
    <source>
        <dbReference type="EMBL" id="KAF8823115.1"/>
    </source>
</evidence>
<evidence type="ECO:0000256" key="7">
    <source>
        <dbReference type="SAM" id="Coils"/>
    </source>
</evidence>
<comment type="similarity">
    <text evidence="2">Belongs to the SF-assemblin family.</text>
</comment>
<keyword evidence="10" id="KW-1185">Reference proteome</keyword>
<reference evidence="9 10" key="1">
    <citation type="journal article" date="2020" name="bioRxiv">
        <title>Metabolic contributions of an alphaproteobacterial endosymbiont in the apicomplexan Cardiosporidium cionae.</title>
        <authorList>
            <person name="Hunter E.S."/>
            <person name="Paight C.J."/>
            <person name="Lane C.E."/>
        </authorList>
    </citation>
    <scope>NUCLEOTIDE SEQUENCE [LARGE SCALE GENOMIC DNA]</scope>
    <source>
        <strain evidence="9">ESH_2018</strain>
    </source>
</reference>
<sequence>MATHMNSGYVPTVLRSGGKDRPVAPAASSSRARPSYDEGPQLAGESRECTILTSDSSNSSAMKSKLAILSDRINGFEKQMESEARQRRESEEGRISAIRDAIAKLEKTLNAEIKRRVEASKALQSLFESQISNVQEKLETAFLQKIDHMQKAADSLNERMDHAEKDFNAEQEKFQVAAEEKQGMLAKDLSILQGSLESEKINRQDRETQLIKRFGDLETQLDNRFEAEKNAREQKYEKILEELEETKMQRETGDESFQTFLLEEIASIKNGLVLESQARENADDDIVSAVNHYTKALQDALRLVSTS</sequence>
<accession>A0ABQ7JGF2</accession>
<keyword evidence="3" id="KW-0963">Cytoplasm</keyword>
<dbReference type="InterPro" id="IPR008374">
    <property type="entry name" value="SF_assemblin/giardin_b"/>
</dbReference>
<evidence type="ECO:0000256" key="2">
    <source>
        <dbReference type="ARBA" id="ARBA00005678"/>
    </source>
</evidence>
<comment type="caution">
    <text evidence="9">The sequence shown here is derived from an EMBL/GenBank/DDBJ whole genome shotgun (WGS) entry which is preliminary data.</text>
</comment>
<evidence type="ECO:0000256" key="8">
    <source>
        <dbReference type="SAM" id="MobiDB-lite"/>
    </source>
</evidence>
<dbReference type="Pfam" id="PF06705">
    <property type="entry name" value="SF-assemblin"/>
    <property type="match status" value="1"/>
</dbReference>
<feature type="coiled-coil region" evidence="7">
    <location>
        <begin position="66"/>
        <end position="122"/>
    </location>
</feature>
<comment type="subcellular location">
    <subcellularLocation>
        <location evidence="1">Cytoplasm</location>
        <location evidence="1">Cytoskeleton</location>
    </subcellularLocation>
</comment>
<gene>
    <name evidence="9" type="ORF">IE077_000458</name>
</gene>
<evidence type="ECO:0000256" key="5">
    <source>
        <dbReference type="ARBA" id="ARBA00023054"/>
    </source>
</evidence>
<dbReference type="PANTHER" id="PTHR40412:SF1">
    <property type="entry name" value="SF-ASSEMBLIN"/>
    <property type="match status" value="1"/>
</dbReference>
<dbReference type="PRINTS" id="PR01799">
    <property type="entry name" value="SFASSEMBLIN"/>
</dbReference>
<evidence type="ECO:0000256" key="4">
    <source>
        <dbReference type="ARBA" id="ARBA00022701"/>
    </source>
</evidence>
<keyword evidence="6" id="KW-0206">Cytoskeleton</keyword>
<name>A0ABQ7JGF2_9APIC</name>
<dbReference type="Proteomes" id="UP000823046">
    <property type="component" value="Unassembled WGS sequence"/>
</dbReference>
<protein>
    <submittedName>
        <fullName evidence="9">SF-assemblin/beta giardin protein</fullName>
    </submittedName>
</protein>
<evidence type="ECO:0000313" key="10">
    <source>
        <dbReference type="Proteomes" id="UP000823046"/>
    </source>
</evidence>
<dbReference type="PANTHER" id="PTHR40412">
    <property type="entry name" value="SF-ASSEMBLIN"/>
    <property type="match status" value="1"/>
</dbReference>
<proteinExistence type="inferred from homology"/>
<evidence type="ECO:0000256" key="3">
    <source>
        <dbReference type="ARBA" id="ARBA00022490"/>
    </source>
</evidence>
<keyword evidence="4" id="KW-0493">Microtubule</keyword>
<dbReference type="EMBL" id="JADAQX010000001">
    <property type="protein sequence ID" value="KAF8823115.1"/>
    <property type="molecule type" value="Genomic_DNA"/>
</dbReference>